<evidence type="ECO:0000259" key="2">
    <source>
        <dbReference type="Pfam" id="PF07883"/>
    </source>
</evidence>
<sequence length="238" mass="25539">MTLNSNISRVFAIAALALAATNFAGAAKAEEANFVKLMTANFLPRDVAQVEIGAFRFLPGQIAPIHTHVAPAVGYVAKGSIVYQAEGGKPVVLREGDAFYEPAGPRILRFDNASATETALFYDFSLEQTGEPFFVLEEQPRRPIDRSGLPTVDIGGKTIDHVDVYETELESGQTVTLENSDPTIFLVAQGVIDVQIDETTSQHLVTGETFAMPSSGSNASLTNASSEVEAKVISYVLR</sequence>
<dbReference type="PANTHER" id="PTHR38599">
    <property type="entry name" value="CUPIN DOMAIN PROTEIN (AFU_ORTHOLOGUE AFUA_3G13620)"/>
    <property type="match status" value="1"/>
</dbReference>
<evidence type="ECO:0000313" key="4">
    <source>
        <dbReference type="Proteomes" id="UP000182160"/>
    </source>
</evidence>
<feature type="chain" id="PRO_5010238470" evidence="1">
    <location>
        <begin position="27"/>
        <end position="238"/>
    </location>
</feature>
<dbReference type="InterPro" id="IPR013096">
    <property type="entry name" value="Cupin_2"/>
</dbReference>
<dbReference type="Pfam" id="PF07883">
    <property type="entry name" value="Cupin_2"/>
    <property type="match status" value="1"/>
</dbReference>
<dbReference type="Gene3D" id="2.60.120.10">
    <property type="entry name" value="Jelly Rolls"/>
    <property type="match status" value="1"/>
</dbReference>
<dbReference type="RefSeq" id="WP_074786759.1">
    <property type="nucleotide sequence ID" value="NZ_FOBO01000011.1"/>
</dbReference>
<dbReference type="InterPro" id="IPR014710">
    <property type="entry name" value="RmlC-like_jellyroll"/>
</dbReference>
<dbReference type="EMBL" id="FOBO01000011">
    <property type="protein sequence ID" value="SEN03703.1"/>
    <property type="molecule type" value="Genomic_DNA"/>
</dbReference>
<dbReference type="AlphaFoldDB" id="A0A1H8D8X8"/>
<reference evidence="3 4" key="1">
    <citation type="submission" date="2016-10" db="EMBL/GenBank/DDBJ databases">
        <authorList>
            <person name="de Groot N.N."/>
        </authorList>
    </citation>
    <scope>NUCLEOTIDE SEQUENCE [LARGE SCALE GENOMIC DNA]</scope>
    <source>
        <strain evidence="3 4">DSM 11457</strain>
    </source>
</reference>
<feature type="domain" description="Cupin type-2" evidence="2">
    <location>
        <begin position="55"/>
        <end position="117"/>
    </location>
</feature>
<feature type="signal peptide" evidence="1">
    <location>
        <begin position="1"/>
        <end position="26"/>
    </location>
</feature>
<gene>
    <name evidence="3" type="ORF">SAMN04488077_11144</name>
</gene>
<keyword evidence="1" id="KW-0732">Signal</keyword>
<evidence type="ECO:0000256" key="1">
    <source>
        <dbReference type="SAM" id="SignalP"/>
    </source>
</evidence>
<dbReference type="Proteomes" id="UP000182160">
    <property type="component" value="Unassembled WGS sequence"/>
</dbReference>
<proteinExistence type="predicted"/>
<evidence type="ECO:0000313" key="3">
    <source>
        <dbReference type="EMBL" id="SEN03703.1"/>
    </source>
</evidence>
<organism evidence="3 4">
    <name type="scientific">Roseovarius tolerans</name>
    <dbReference type="NCBI Taxonomy" id="74031"/>
    <lineage>
        <taxon>Bacteria</taxon>
        <taxon>Pseudomonadati</taxon>
        <taxon>Pseudomonadota</taxon>
        <taxon>Alphaproteobacteria</taxon>
        <taxon>Rhodobacterales</taxon>
        <taxon>Roseobacteraceae</taxon>
        <taxon>Roseovarius</taxon>
    </lineage>
</organism>
<accession>A0A1H8D8X8</accession>
<name>A0A1H8D8X8_9RHOB</name>
<dbReference type="SUPFAM" id="SSF51182">
    <property type="entry name" value="RmlC-like cupins"/>
    <property type="match status" value="1"/>
</dbReference>
<protein>
    <submittedName>
        <fullName evidence="3">Cupin domain protein</fullName>
    </submittedName>
</protein>
<dbReference type="PANTHER" id="PTHR38599:SF1">
    <property type="entry name" value="CUPIN DOMAIN PROTEIN (AFU_ORTHOLOGUE AFUA_3G13620)"/>
    <property type="match status" value="1"/>
</dbReference>
<dbReference type="InterPro" id="IPR011051">
    <property type="entry name" value="RmlC_Cupin_sf"/>
</dbReference>